<dbReference type="GO" id="GO:0004803">
    <property type="term" value="F:transposase activity"/>
    <property type="evidence" value="ECO:0007669"/>
    <property type="project" value="InterPro"/>
</dbReference>
<gene>
    <name evidence="2" type="ORF">SSYIS1_22290</name>
</gene>
<protein>
    <submittedName>
        <fullName evidence="2">Transposase IS91 family</fullName>
    </submittedName>
</protein>
<feature type="domain" description="Transposase IS801/IS1294" evidence="1">
    <location>
        <begin position="2"/>
        <end position="75"/>
    </location>
</feature>
<dbReference type="InterPro" id="IPR007069">
    <property type="entry name" value="Transposase_32"/>
</dbReference>
<sequence>MKYLGHYLKRPPVSASRLRHYGGGAVTHHYLDHRTGKHKRQTLSQEEMFGRYFSHVPSRHFKKMVRYSGFLANRKRGTLLPLVYEALQMQARKKPEKPGFAVLMKGFLGTDPYKCILYGDRLRFAGAQAGTHATELLSERLQGMEKKRWLQMPAPDQCA</sequence>
<organism evidence="2 3">
    <name type="scientific">Serratia symbiotica</name>
    <dbReference type="NCBI Taxonomy" id="138074"/>
    <lineage>
        <taxon>Bacteria</taxon>
        <taxon>Pseudomonadati</taxon>
        <taxon>Pseudomonadota</taxon>
        <taxon>Gammaproteobacteria</taxon>
        <taxon>Enterobacterales</taxon>
        <taxon>Yersiniaceae</taxon>
        <taxon>Serratia</taxon>
    </lineage>
</organism>
<dbReference type="AlphaFoldDB" id="A0A455VLS6"/>
<dbReference type="Pfam" id="PF04986">
    <property type="entry name" value="Y2_Tnp"/>
    <property type="match status" value="1"/>
</dbReference>
<accession>A0A455VLS6</accession>
<dbReference type="Proteomes" id="UP000324392">
    <property type="component" value="Chromosome"/>
</dbReference>
<dbReference type="GO" id="GO:0003677">
    <property type="term" value="F:DNA binding"/>
    <property type="evidence" value="ECO:0007669"/>
    <property type="project" value="InterPro"/>
</dbReference>
<evidence type="ECO:0000313" key="2">
    <source>
        <dbReference type="EMBL" id="BBI92480.1"/>
    </source>
</evidence>
<evidence type="ECO:0000259" key="1">
    <source>
        <dbReference type="Pfam" id="PF04986"/>
    </source>
</evidence>
<reference evidence="2 3" key="1">
    <citation type="submission" date="2019-03" db="EMBL/GenBank/DDBJ databases">
        <title>The genome sequence of Candidatus Serratia symbiotica strain IS.</title>
        <authorList>
            <person name="Nikoh N."/>
            <person name="Koga R."/>
            <person name="Oshima K."/>
            <person name="Hattori M."/>
            <person name="Fukatsu T."/>
        </authorList>
    </citation>
    <scope>NUCLEOTIDE SEQUENCE [LARGE SCALE GENOMIC DNA]</scope>
    <source>
        <strain evidence="2 3">IS</strain>
    </source>
</reference>
<name>A0A455VLS6_9GAMM</name>
<dbReference type="GO" id="GO:0006313">
    <property type="term" value="P:DNA transposition"/>
    <property type="evidence" value="ECO:0007669"/>
    <property type="project" value="InterPro"/>
</dbReference>
<dbReference type="EMBL" id="AP019531">
    <property type="protein sequence ID" value="BBI92480.1"/>
    <property type="molecule type" value="Genomic_DNA"/>
</dbReference>
<evidence type="ECO:0000313" key="3">
    <source>
        <dbReference type="Proteomes" id="UP000324392"/>
    </source>
</evidence>
<proteinExistence type="predicted"/>